<proteinExistence type="predicted"/>
<protein>
    <recommendedName>
        <fullName evidence="3">Portal protein</fullName>
    </recommendedName>
</protein>
<dbReference type="RefSeq" id="WP_052811542.1">
    <property type="nucleotide sequence ID" value="NZ_BBPI01000069.1"/>
</dbReference>
<dbReference type="EMBL" id="BBPI01000069">
    <property type="protein sequence ID" value="GAM01917.1"/>
    <property type="molecule type" value="Genomic_DNA"/>
</dbReference>
<organism evidence="1 2">
    <name type="scientific">Sphingomonas parapaucimobilis NBRC 15100</name>
    <dbReference type="NCBI Taxonomy" id="1219049"/>
    <lineage>
        <taxon>Bacteria</taxon>
        <taxon>Pseudomonadati</taxon>
        <taxon>Pseudomonadota</taxon>
        <taxon>Alphaproteobacteria</taxon>
        <taxon>Sphingomonadales</taxon>
        <taxon>Sphingomonadaceae</taxon>
        <taxon>Sphingomonas</taxon>
    </lineage>
</organism>
<name>A0A0A1W9R8_9SPHN</name>
<comment type="caution">
    <text evidence="1">The sequence shown here is derived from an EMBL/GenBank/DDBJ whole genome shotgun (WGS) entry which is preliminary data.</text>
</comment>
<dbReference type="Pfam" id="PF23899">
    <property type="entry name" value="SU10_portal"/>
    <property type="match status" value="2"/>
</dbReference>
<feature type="non-terminal residue" evidence="1">
    <location>
        <position position="574"/>
    </location>
</feature>
<reference evidence="1 2" key="1">
    <citation type="submission" date="2014-11" db="EMBL/GenBank/DDBJ databases">
        <title>Whole genome shotgun sequence of Sphingomonas parapaucimobilis NBRC 15100.</title>
        <authorList>
            <person name="Katano-Makiyama Y."/>
            <person name="Hosoyama A."/>
            <person name="Hashimoto M."/>
            <person name="Hosoyama Y."/>
            <person name="Noguchi M."/>
            <person name="Numata M."/>
            <person name="Tsuchikane K."/>
            <person name="Hirakata S."/>
            <person name="Uohara A."/>
            <person name="Shimodaira J."/>
            <person name="Ohji S."/>
            <person name="Ichikawa N."/>
            <person name="Kimura A."/>
            <person name="Yamazoe A."/>
            <person name="Fujita N."/>
        </authorList>
    </citation>
    <scope>NUCLEOTIDE SEQUENCE [LARGE SCALE GENOMIC DNA]</scope>
    <source>
        <strain evidence="1 2">NBRC 15100</strain>
    </source>
</reference>
<evidence type="ECO:0000313" key="1">
    <source>
        <dbReference type="EMBL" id="GAM01917.1"/>
    </source>
</evidence>
<dbReference type="AlphaFoldDB" id="A0A0A1W9R8"/>
<dbReference type="eggNOG" id="COG3064">
    <property type="taxonomic scope" value="Bacteria"/>
</dbReference>
<dbReference type="Proteomes" id="UP000032305">
    <property type="component" value="Unassembled WGS sequence"/>
</dbReference>
<evidence type="ECO:0000313" key="2">
    <source>
        <dbReference type="Proteomes" id="UP000032305"/>
    </source>
</evidence>
<keyword evidence="2" id="KW-1185">Reference proteome</keyword>
<evidence type="ECO:0008006" key="3">
    <source>
        <dbReference type="Google" id="ProtNLM"/>
    </source>
</evidence>
<dbReference type="InterPro" id="IPR056909">
    <property type="entry name" value="SU10_portal"/>
</dbReference>
<gene>
    <name evidence="1" type="ORF">SP5_069_01610</name>
</gene>
<sequence>MLDAYPQEFINFLMTEQERGRDPTLEDRRATSINFYDGRPYGDEVEGRSQAVTRDVAEVIDTQQVGILNTILASGKAVEFESETEQQTDENGQPAMQPVMGPDGQPAMDEQGQPIMRPVMVDYGEEATAAVRYQFLRKQNGYRVLHDVLKAGQMEMTGIVKTYAEPQPDKREDRRLLADELVEHDEYGLMTADGLRVVSADPIVDGDELIYDAVVLIPQPPAFCDRPVPNEFFRVAPDATSLDEAIYVGERMRKTLGDLVKLGYDSKQLGPLIGNGNANTVLEHARDANRSQTAYSVGQRDGANRLVWLEEEYPLYDLNGDGIAERLFVHRVGNVVLKVMEVDEQPYSLWSPFPRQHRLVGDSTADKTMDIQRIRSVLLRQGLDSQYLANSPRTVVSEDSMTVDTIDDLLTVRAGSLIRHRGSTPPQPFQQQDTSANAFNGMEMMSAERESRTGVTRQSQGLNPDTMNKTASGLAMNMAQSQQIEQYVTRNFAEFIVAPMFAKRYRLMRRYGQPFRMKIEGKYRTVDPRRWPEDIDMNINVGLGTGNKDQKLTFRTALLQFQRECMMGGLPIVT</sequence>
<dbReference type="OrthoDB" id="5464900at2"/>
<accession>A0A0A1W9R8</accession>